<evidence type="ECO:0000313" key="3">
    <source>
        <dbReference type="Proteomes" id="UP000439983"/>
    </source>
</evidence>
<accession>A0A6N7L7R0</accession>
<dbReference type="GO" id="GO:0016020">
    <property type="term" value="C:membrane"/>
    <property type="evidence" value="ECO:0007669"/>
    <property type="project" value="GOC"/>
</dbReference>
<dbReference type="EMBL" id="WITC01000018">
    <property type="protein sequence ID" value="MQX13831.1"/>
    <property type="molecule type" value="Genomic_DNA"/>
</dbReference>
<dbReference type="Gene3D" id="3.60.10.10">
    <property type="entry name" value="Endonuclease/exonuclease/phosphatase"/>
    <property type="match status" value="1"/>
</dbReference>
<gene>
    <name evidence="2" type="ORF">GHK62_03365</name>
</gene>
<dbReference type="PANTHER" id="PTHR14859:SF15">
    <property type="entry name" value="ENDONUCLEASE_EXONUCLEASE_PHOSPHATASE DOMAIN-CONTAINING PROTEIN"/>
    <property type="match status" value="1"/>
</dbReference>
<feature type="domain" description="Endonuclease/exonuclease/phosphatase" evidence="1">
    <location>
        <begin position="38"/>
        <end position="255"/>
    </location>
</feature>
<sequence>MAKIQNSLSAGILAAIRRRRPTVVARDAAVDRGDIVIASYNIHKCVGTDGRFDPARTAQVISEIGADIVALQEADQRFGERAGLLDLEHLRREAHLVSVPISPFSAKGHGWHGNVLLLREGAVSDIRQLKLPGVEPRGALVVDLDLKAGPLRVIAAHLGLLRHSRAQQAEALLRAAADGVGRPTLLIGDLNEWRMGKRSSLKFLSPTFDPSHATVASFPSRFPLLPLDRVLGNPHHLVTSVAVHDSPLARVASDHLPVKASIDLKAVQHGESDPRRAALIGTDSA</sequence>
<dbReference type="InterPro" id="IPR005135">
    <property type="entry name" value="Endo/exonuclease/phosphatase"/>
</dbReference>
<dbReference type="Pfam" id="PF03372">
    <property type="entry name" value="Exo_endo_phos"/>
    <property type="match status" value="1"/>
</dbReference>
<dbReference type="OrthoDB" id="9813425at2"/>
<name>A0A6N7L7R0_SINTE</name>
<dbReference type="GO" id="GO:0003824">
    <property type="term" value="F:catalytic activity"/>
    <property type="evidence" value="ECO:0007669"/>
    <property type="project" value="InterPro"/>
</dbReference>
<protein>
    <submittedName>
        <fullName evidence="2">EEP domain-containing protein</fullName>
    </submittedName>
</protein>
<keyword evidence="3" id="KW-1185">Reference proteome</keyword>
<comment type="caution">
    <text evidence="2">The sequence shown here is derived from an EMBL/GenBank/DDBJ whole genome shotgun (WGS) entry which is preliminary data.</text>
</comment>
<evidence type="ECO:0000313" key="2">
    <source>
        <dbReference type="EMBL" id="MQX13831.1"/>
    </source>
</evidence>
<dbReference type="Proteomes" id="UP000439983">
    <property type="component" value="Unassembled WGS sequence"/>
</dbReference>
<proteinExistence type="predicted"/>
<dbReference type="InterPro" id="IPR051916">
    <property type="entry name" value="GPI-anchor_lipid_remodeler"/>
</dbReference>
<dbReference type="InterPro" id="IPR036691">
    <property type="entry name" value="Endo/exonu/phosph_ase_sf"/>
</dbReference>
<organism evidence="2 3">
    <name type="scientific">Sinorhizobium terangae</name>
    <dbReference type="NCBI Taxonomy" id="110322"/>
    <lineage>
        <taxon>Bacteria</taxon>
        <taxon>Pseudomonadati</taxon>
        <taxon>Pseudomonadota</taxon>
        <taxon>Alphaproteobacteria</taxon>
        <taxon>Hyphomicrobiales</taxon>
        <taxon>Rhizobiaceae</taxon>
        <taxon>Sinorhizobium/Ensifer group</taxon>
        <taxon>Sinorhizobium</taxon>
    </lineage>
</organism>
<dbReference type="GO" id="GO:0006506">
    <property type="term" value="P:GPI anchor biosynthetic process"/>
    <property type="evidence" value="ECO:0007669"/>
    <property type="project" value="TreeGrafter"/>
</dbReference>
<dbReference type="SUPFAM" id="SSF56219">
    <property type="entry name" value="DNase I-like"/>
    <property type="match status" value="1"/>
</dbReference>
<evidence type="ECO:0000259" key="1">
    <source>
        <dbReference type="Pfam" id="PF03372"/>
    </source>
</evidence>
<reference evidence="2 3" key="1">
    <citation type="journal article" date="2013" name="Genome Biol.">
        <title>Comparative genomics of the core and accessory genomes of 48 Sinorhizobium strains comprising five genospecies.</title>
        <authorList>
            <person name="Sugawara M."/>
            <person name="Epstein B."/>
            <person name="Badgley B.D."/>
            <person name="Unno T."/>
            <person name="Xu L."/>
            <person name="Reese J."/>
            <person name="Gyaneshwar P."/>
            <person name="Denny R."/>
            <person name="Mudge J."/>
            <person name="Bharti A.K."/>
            <person name="Farmer A.D."/>
            <person name="May G.D."/>
            <person name="Woodward J.E."/>
            <person name="Medigue C."/>
            <person name="Vallenet D."/>
            <person name="Lajus A."/>
            <person name="Rouy Z."/>
            <person name="Martinez-Vaz B."/>
            <person name="Tiffin P."/>
            <person name="Young N.D."/>
            <person name="Sadowsky M.J."/>
        </authorList>
    </citation>
    <scope>NUCLEOTIDE SEQUENCE [LARGE SCALE GENOMIC DNA]</scope>
    <source>
        <strain evidence="2 3">USDA4894</strain>
    </source>
</reference>
<dbReference type="RefSeq" id="WP_153436927.1">
    <property type="nucleotide sequence ID" value="NZ_CP121659.1"/>
</dbReference>
<dbReference type="PANTHER" id="PTHR14859">
    <property type="entry name" value="CALCOFLUOR WHITE HYPERSENSITIVE PROTEIN PRECURSOR"/>
    <property type="match status" value="1"/>
</dbReference>
<dbReference type="AlphaFoldDB" id="A0A6N7L7R0"/>